<organism evidence="4 5">
    <name type="scientific">Basidiobolus ranarum</name>
    <dbReference type="NCBI Taxonomy" id="34480"/>
    <lineage>
        <taxon>Eukaryota</taxon>
        <taxon>Fungi</taxon>
        <taxon>Fungi incertae sedis</taxon>
        <taxon>Zoopagomycota</taxon>
        <taxon>Entomophthoromycotina</taxon>
        <taxon>Basidiobolomycetes</taxon>
        <taxon>Basidiobolales</taxon>
        <taxon>Basidiobolaceae</taxon>
        <taxon>Basidiobolus</taxon>
    </lineage>
</organism>
<dbReference type="InterPro" id="IPR052246">
    <property type="entry name" value="Cell_Polariz_PKAAnc"/>
</dbReference>
<keyword evidence="2" id="KW-0812">Transmembrane</keyword>
<keyword evidence="2" id="KW-1133">Transmembrane helix</keyword>
<dbReference type="InterPro" id="IPR044926">
    <property type="entry name" value="RGS_subdomain_2"/>
</dbReference>
<dbReference type="SMART" id="SM00315">
    <property type="entry name" value="RGS"/>
    <property type="match status" value="1"/>
</dbReference>
<keyword evidence="2" id="KW-0472">Membrane</keyword>
<keyword evidence="5" id="KW-1185">Reference proteome</keyword>
<comment type="caution">
    <text evidence="4">The sequence shown here is derived from an EMBL/GenBank/DDBJ whole genome shotgun (WGS) entry which is preliminary data.</text>
</comment>
<dbReference type="PANTHER" id="PTHR13155:SF1">
    <property type="entry name" value="A-KINASE ANCHOR PROTEIN 10, MITOCHONDRIAL"/>
    <property type="match status" value="1"/>
</dbReference>
<dbReference type="PROSITE" id="PS50132">
    <property type="entry name" value="RGS"/>
    <property type="match status" value="1"/>
</dbReference>
<sequence>MHENTYEKHMDSTQFEGIDVKKEQDATKLNNSHYVMWNYMDEKLVINDPKLPTLDQVLSRKTTPPVCLYNYYLFLRDTHRSVENLDFWLDVVAHENLCKLYCKELLFNLNESQNQPFVPVDNLGSVNSCKLSLKEVSNELRYSLISGASTEKRSSSNAKSAIDSDVADSSFQTPPKEPSSENSADPYVNRRIASEIPLRQTENKVKRDDLRQSAEKIYYKYIVSGAEKELVLPEMIRHRICHMIEIDHRDDPEVFLEAKLFVFDCMAQDSFPRFIRARAYSNLVTLHAMFRLVLGLFILFLGFTVEFTFIFLDYQPKLMRLWGFIPIWLGILNIFVHQKRFSPLLTVLGISEKSLLHFNRIKDSHIRHLHIIQALQITCFTLVISAIVVAIFYVIPGHRL</sequence>
<protein>
    <submittedName>
        <fullName evidence="4">Bud site selection protein, Revert to axial protein 1</fullName>
    </submittedName>
</protein>
<feature type="transmembrane region" description="Helical" evidence="2">
    <location>
        <begin position="288"/>
        <end position="312"/>
    </location>
</feature>
<feature type="domain" description="RGS" evidence="3">
    <location>
        <begin position="198"/>
        <end position="284"/>
    </location>
</feature>
<gene>
    <name evidence="4" type="primary">RAX1_1</name>
    <name evidence="4" type="ORF">K7432_000003</name>
</gene>
<feature type="transmembrane region" description="Helical" evidence="2">
    <location>
        <begin position="318"/>
        <end position="336"/>
    </location>
</feature>
<evidence type="ECO:0000256" key="1">
    <source>
        <dbReference type="SAM" id="MobiDB-lite"/>
    </source>
</evidence>
<evidence type="ECO:0000256" key="2">
    <source>
        <dbReference type="SAM" id="Phobius"/>
    </source>
</evidence>
<evidence type="ECO:0000313" key="5">
    <source>
        <dbReference type="Proteomes" id="UP001479436"/>
    </source>
</evidence>
<name>A0ABR2WBV3_9FUNG</name>
<proteinExistence type="predicted"/>
<dbReference type="InterPro" id="IPR036305">
    <property type="entry name" value="RGS_sf"/>
</dbReference>
<dbReference type="PANTHER" id="PTHR13155">
    <property type="entry name" value="A-KINASE ANCHOR PROTEINS"/>
    <property type="match status" value="1"/>
</dbReference>
<dbReference type="Gene3D" id="1.10.167.10">
    <property type="entry name" value="Regulator of G-protein Signalling 4, domain 2"/>
    <property type="match status" value="1"/>
</dbReference>
<dbReference type="EMBL" id="JASJQH010006876">
    <property type="protein sequence ID" value="KAK9729755.1"/>
    <property type="molecule type" value="Genomic_DNA"/>
</dbReference>
<dbReference type="InterPro" id="IPR016137">
    <property type="entry name" value="RGS"/>
</dbReference>
<dbReference type="Proteomes" id="UP001479436">
    <property type="component" value="Unassembled WGS sequence"/>
</dbReference>
<feature type="region of interest" description="Disordered" evidence="1">
    <location>
        <begin position="155"/>
        <end position="186"/>
    </location>
</feature>
<reference evidence="4 5" key="1">
    <citation type="submission" date="2023-04" db="EMBL/GenBank/DDBJ databases">
        <title>Genome of Basidiobolus ranarum AG-B5.</title>
        <authorList>
            <person name="Stajich J.E."/>
            <person name="Carter-House D."/>
            <person name="Gryganskyi A."/>
        </authorList>
    </citation>
    <scope>NUCLEOTIDE SEQUENCE [LARGE SCALE GENOMIC DNA]</scope>
    <source>
        <strain evidence="4 5">AG-B5</strain>
    </source>
</reference>
<feature type="transmembrane region" description="Helical" evidence="2">
    <location>
        <begin position="374"/>
        <end position="395"/>
    </location>
</feature>
<dbReference type="SUPFAM" id="SSF48097">
    <property type="entry name" value="Regulator of G-protein signaling, RGS"/>
    <property type="match status" value="1"/>
</dbReference>
<dbReference type="Pfam" id="PF00615">
    <property type="entry name" value="RGS"/>
    <property type="match status" value="1"/>
</dbReference>
<accession>A0ABR2WBV3</accession>
<evidence type="ECO:0000313" key="4">
    <source>
        <dbReference type="EMBL" id="KAK9729755.1"/>
    </source>
</evidence>
<evidence type="ECO:0000259" key="3">
    <source>
        <dbReference type="PROSITE" id="PS50132"/>
    </source>
</evidence>